<proteinExistence type="predicted"/>
<evidence type="ECO:0000313" key="2">
    <source>
        <dbReference type="EMBL" id="RKO83060.1"/>
    </source>
</evidence>
<dbReference type="Proteomes" id="UP000269721">
    <property type="component" value="Unassembled WGS sequence"/>
</dbReference>
<feature type="chain" id="PRO_5020596209" description="Galactose oxidase" evidence="1">
    <location>
        <begin position="23"/>
        <end position="196"/>
    </location>
</feature>
<dbReference type="OrthoDB" id="10250130at2759"/>
<evidence type="ECO:0008006" key="4">
    <source>
        <dbReference type="Google" id="ProtNLM"/>
    </source>
</evidence>
<dbReference type="AlphaFoldDB" id="A0A4P9VXN3"/>
<dbReference type="InterPro" id="IPR006652">
    <property type="entry name" value="Kelch_1"/>
</dbReference>
<sequence length="196" mass="20579">MRLRLLFPFPPSLLCLSRLVVADQPSLSLSFPVLLSCPSLSNATFLFGGQVAEDSLGVPDIWRYDTLTASWTSLPPTNLPAYRNTSYLGAPAATCVGTTIYGTLPDGTFASYDLLAHSWKPLAQQATPMEGTALFALANGTILSVGKFNPINGTGAGRVSSAVEVFNWSSNSWSSGPAYLGPVTQAAGVAIGDVAY</sequence>
<gene>
    <name evidence="2" type="ORF">BDK51DRAFT_34291</name>
</gene>
<dbReference type="EMBL" id="ML001722">
    <property type="protein sequence ID" value="RKO83060.1"/>
    <property type="molecule type" value="Genomic_DNA"/>
</dbReference>
<feature type="signal peptide" evidence="1">
    <location>
        <begin position="1"/>
        <end position="22"/>
    </location>
</feature>
<evidence type="ECO:0000313" key="3">
    <source>
        <dbReference type="Proteomes" id="UP000269721"/>
    </source>
</evidence>
<evidence type="ECO:0000256" key="1">
    <source>
        <dbReference type="SAM" id="SignalP"/>
    </source>
</evidence>
<keyword evidence="1" id="KW-0732">Signal</keyword>
<accession>A0A4P9VXN3</accession>
<feature type="non-terminal residue" evidence="2">
    <location>
        <position position="196"/>
    </location>
</feature>
<protein>
    <recommendedName>
        <fullName evidence="4">Galactose oxidase</fullName>
    </recommendedName>
</protein>
<dbReference type="SUPFAM" id="SSF50965">
    <property type="entry name" value="Galactose oxidase, central domain"/>
    <property type="match status" value="1"/>
</dbReference>
<dbReference type="Gene3D" id="2.120.10.80">
    <property type="entry name" value="Kelch-type beta propeller"/>
    <property type="match status" value="1"/>
</dbReference>
<dbReference type="InterPro" id="IPR015915">
    <property type="entry name" value="Kelch-typ_b-propeller"/>
</dbReference>
<name>A0A4P9VXN3_9FUNG</name>
<reference evidence="3" key="1">
    <citation type="journal article" date="2018" name="Nat. Microbiol.">
        <title>Leveraging single-cell genomics to expand the fungal tree of life.</title>
        <authorList>
            <person name="Ahrendt S.R."/>
            <person name="Quandt C.A."/>
            <person name="Ciobanu D."/>
            <person name="Clum A."/>
            <person name="Salamov A."/>
            <person name="Andreopoulos B."/>
            <person name="Cheng J.F."/>
            <person name="Woyke T."/>
            <person name="Pelin A."/>
            <person name="Henrissat B."/>
            <person name="Reynolds N.K."/>
            <person name="Benny G.L."/>
            <person name="Smith M.E."/>
            <person name="James T.Y."/>
            <person name="Grigoriev I.V."/>
        </authorList>
    </citation>
    <scope>NUCLEOTIDE SEQUENCE [LARGE SCALE GENOMIC DNA]</scope>
</reference>
<organism evidence="2 3">
    <name type="scientific">Blyttiomyces helicus</name>
    <dbReference type="NCBI Taxonomy" id="388810"/>
    <lineage>
        <taxon>Eukaryota</taxon>
        <taxon>Fungi</taxon>
        <taxon>Fungi incertae sedis</taxon>
        <taxon>Chytridiomycota</taxon>
        <taxon>Chytridiomycota incertae sedis</taxon>
        <taxon>Chytridiomycetes</taxon>
        <taxon>Chytridiomycetes incertae sedis</taxon>
        <taxon>Blyttiomyces</taxon>
    </lineage>
</organism>
<dbReference type="InterPro" id="IPR011043">
    <property type="entry name" value="Gal_Oxase/kelch_b-propeller"/>
</dbReference>
<dbReference type="Pfam" id="PF01344">
    <property type="entry name" value="Kelch_1"/>
    <property type="match status" value="1"/>
</dbReference>
<keyword evidence="3" id="KW-1185">Reference proteome</keyword>